<evidence type="ECO:0000313" key="1">
    <source>
        <dbReference type="EMBL" id="CAD8561104.1"/>
    </source>
</evidence>
<dbReference type="EMBL" id="HBET01008089">
    <property type="protein sequence ID" value="CAD8561104.1"/>
    <property type="molecule type" value="Transcribed_RNA"/>
</dbReference>
<sequence>MTLHVLPPLRLVRARRPANPPWFDCSGTGKALTGRNHDVEIKACDSLCFRFRSDWHKGISTELCHLIEHRLCGSWQSAASHSPVSLKQSMAHHRCCCCVLARCVDE</sequence>
<dbReference type="AlphaFoldDB" id="A0A7S0JVI7"/>
<proteinExistence type="predicted"/>
<reference evidence="1" key="1">
    <citation type="submission" date="2021-01" db="EMBL/GenBank/DDBJ databases">
        <authorList>
            <person name="Corre E."/>
            <person name="Pelletier E."/>
            <person name="Niang G."/>
            <person name="Scheremetjew M."/>
            <person name="Finn R."/>
            <person name="Kale V."/>
            <person name="Holt S."/>
            <person name="Cochrane G."/>
            <person name="Meng A."/>
            <person name="Brown T."/>
            <person name="Cohen L."/>
        </authorList>
    </citation>
    <scope>NUCLEOTIDE SEQUENCE</scope>
    <source>
        <strain evidence="1">E4-10</strain>
    </source>
</reference>
<accession>A0A7S0JVI7</accession>
<gene>
    <name evidence="1" type="ORF">CROE0942_LOCUS5481</name>
</gene>
<organism evidence="1">
    <name type="scientific">Cafeteria roenbergensis</name>
    <name type="common">Marine flagellate</name>
    <dbReference type="NCBI Taxonomy" id="33653"/>
    <lineage>
        <taxon>Eukaryota</taxon>
        <taxon>Sar</taxon>
        <taxon>Stramenopiles</taxon>
        <taxon>Bigyra</taxon>
        <taxon>Opalozoa</taxon>
        <taxon>Bicosoecida</taxon>
        <taxon>Cafeteriaceae</taxon>
        <taxon>Cafeteria</taxon>
    </lineage>
</organism>
<name>A0A7S0JVI7_CAFRO</name>
<protein>
    <submittedName>
        <fullName evidence="1">Uncharacterized protein</fullName>
    </submittedName>
</protein>